<reference evidence="1 2" key="1">
    <citation type="submission" date="2014-04" db="EMBL/GenBank/DDBJ databases">
        <authorList>
            <consortium name="DOE Joint Genome Institute"/>
            <person name="Kuo A."/>
            <person name="Kohler A."/>
            <person name="Costa M.D."/>
            <person name="Nagy L.G."/>
            <person name="Floudas D."/>
            <person name="Copeland A."/>
            <person name="Barry K.W."/>
            <person name="Cichocki N."/>
            <person name="Veneault-Fourrey C."/>
            <person name="LaButti K."/>
            <person name="Lindquist E.A."/>
            <person name="Lipzen A."/>
            <person name="Lundell T."/>
            <person name="Morin E."/>
            <person name="Murat C."/>
            <person name="Sun H."/>
            <person name="Tunlid A."/>
            <person name="Henrissat B."/>
            <person name="Grigoriev I.V."/>
            <person name="Hibbett D.S."/>
            <person name="Martin F."/>
            <person name="Nordberg H.P."/>
            <person name="Cantor M.N."/>
            <person name="Hua S.X."/>
        </authorList>
    </citation>
    <scope>NUCLEOTIDE SEQUENCE [LARGE SCALE GENOMIC DNA]</scope>
    <source>
        <strain evidence="1 2">Marx 270</strain>
    </source>
</reference>
<keyword evidence="2" id="KW-1185">Reference proteome</keyword>
<evidence type="ECO:0000313" key="2">
    <source>
        <dbReference type="Proteomes" id="UP000054217"/>
    </source>
</evidence>
<reference evidence="2" key="2">
    <citation type="submission" date="2015-01" db="EMBL/GenBank/DDBJ databases">
        <title>Evolutionary Origins and Diversification of the Mycorrhizal Mutualists.</title>
        <authorList>
            <consortium name="DOE Joint Genome Institute"/>
            <consortium name="Mycorrhizal Genomics Consortium"/>
            <person name="Kohler A."/>
            <person name="Kuo A."/>
            <person name="Nagy L.G."/>
            <person name="Floudas D."/>
            <person name="Copeland A."/>
            <person name="Barry K.W."/>
            <person name="Cichocki N."/>
            <person name="Veneault-Fourrey C."/>
            <person name="LaButti K."/>
            <person name="Lindquist E.A."/>
            <person name="Lipzen A."/>
            <person name="Lundell T."/>
            <person name="Morin E."/>
            <person name="Murat C."/>
            <person name="Riley R."/>
            <person name="Ohm R."/>
            <person name="Sun H."/>
            <person name="Tunlid A."/>
            <person name="Henrissat B."/>
            <person name="Grigoriev I.V."/>
            <person name="Hibbett D.S."/>
            <person name="Martin F."/>
        </authorList>
    </citation>
    <scope>NUCLEOTIDE SEQUENCE [LARGE SCALE GENOMIC DNA]</scope>
    <source>
        <strain evidence="2">Marx 270</strain>
    </source>
</reference>
<evidence type="ECO:0000313" key="1">
    <source>
        <dbReference type="EMBL" id="KIN99777.1"/>
    </source>
</evidence>
<name>A0A0C3IS98_PISTI</name>
<dbReference type="AlphaFoldDB" id="A0A0C3IS98"/>
<dbReference type="InParanoid" id="A0A0C3IS98"/>
<organism evidence="1 2">
    <name type="scientific">Pisolithus tinctorius Marx 270</name>
    <dbReference type="NCBI Taxonomy" id="870435"/>
    <lineage>
        <taxon>Eukaryota</taxon>
        <taxon>Fungi</taxon>
        <taxon>Dikarya</taxon>
        <taxon>Basidiomycota</taxon>
        <taxon>Agaricomycotina</taxon>
        <taxon>Agaricomycetes</taxon>
        <taxon>Agaricomycetidae</taxon>
        <taxon>Boletales</taxon>
        <taxon>Sclerodermatineae</taxon>
        <taxon>Pisolithaceae</taxon>
        <taxon>Pisolithus</taxon>
    </lineage>
</organism>
<dbReference type="EMBL" id="KN832002">
    <property type="protein sequence ID" value="KIN99777.1"/>
    <property type="molecule type" value="Genomic_DNA"/>
</dbReference>
<accession>A0A0C3IS98</accession>
<dbReference type="HOGENOM" id="CLU_2441766_0_0_1"/>
<dbReference type="Proteomes" id="UP000054217">
    <property type="component" value="Unassembled WGS sequence"/>
</dbReference>
<proteinExistence type="predicted"/>
<protein>
    <submittedName>
        <fullName evidence="1">Uncharacterized protein</fullName>
    </submittedName>
</protein>
<sequence>MSRCPRARLTSLLKRQRSSKFYGTFKATFAQNIDIVINWSNVTRDQYKNSFPGQSEAGRVGFANAQIEGETVSRNFDPQLVARTLEPFRAVTKHWIP</sequence>
<dbReference type="OrthoDB" id="3188871at2759"/>
<gene>
    <name evidence="1" type="ORF">M404DRAFT_1004498</name>
</gene>